<accession>A0A1M6TKQ9</accession>
<evidence type="ECO:0000313" key="3">
    <source>
        <dbReference type="EMBL" id="SHK57358.1"/>
    </source>
</evidence>
<dbReference type="EMBL" id="FQZQ01000041">
    <property type="protein sequence ID" value="SHK57358.1"/>
    <property type="molecule type" value="Genomic_DNA"/>
</dbReference>
<dbReference type="Pfam" id="PF18932">
    <property type="entry name" value="DUF5681"/>
    <property type="match status" value="1"/>
</dbReference>
<dbReference type="OrthoDB" id="2086138at2"/>
<dbReference type="AlphaFoldDB" id="A0A1M6TKQ9"/>
<feature type="region of interest" description="Disordered" evidence="1">
    <location>
        <begin position="1"/>
        <end position="40"/>
    </location>
</feature>
<protein>
    <recommendedName>
        <fullName evidence="2">DUF5681 domain-containing protein</fullName>
    </recommendedName>
</protein>
<dbReference type="Proteomes" id="UP000183982">
    <property type="component" value="Unassembled WGS sequence"/>
</dbReference>
<dbReference type="STRING" id="1470563.SAMN05444000_1417"/>
<evidence type="ECO:0000313" key="4">
    <source>
        <dbReference type="Proteomes" id="UP000183982"/>
    </source>
</evidence>
<dbReference type="InterPro" id="IPR043736">
    <property type="entry name" value="DUF5681"/>
</dbReference>
<feature type="domain" description="DUF5681" evidence="2">
    <location>
        <begin position="18"/>
        <end position="92"/>
    </location>
</feature>
<keyword evidence="4" id="KW-1185">Reference proteome</keyword>
<evidence type="ECO:0000259" key="2">
    <source>
        <dbReference type="Pfam" id="PF18932"/>
    </source>
</evidence>
<proteinExistence type="predicted"/>
<sequence length="187" mass="20596">MSGGFGISRVGYGNPPVSTQFKKGQSGNPKGRPRGRKKEIPFDAVLGQTVTIREDGIERKITAAEAFLLKLAKDGLEGDGASARASLRAIEEARVRGVAGETDDPIEAIYFMPKDFGANDALQSLRMARILDPYRPTAQMKLEPWIVEAALNRLERPLTSDQQRTVLAATRMPGKVKWPDWWSVSED</sequence>
<reference evidence="4" key="1">
    <citation type="submission" date="2016-11" db="EMBL/GenBank/DDBJ databases">
        <authorList>
            <person name="Varghese N."/>
            <person name="Submissions S."/>
        </authorList>
    </citation>
    <scope>NUCLEOTIDE SEQUENCE [LARGE SCALE GENOMIC DNA]</scope>
    <source>
        <strain evidence="4">DSM 100564</strain>
    </source>
</reference>
<feature type="compositionally biased region" description="Polar residues" evidence="1">
    <location>
        <begin position="16"/>
        <end position="28"/>
    </location>
</feature>
<name>A0A1M6TKQ9_9RHOB</name>
<evidence type="ECO:0000256" key="1">
    <source>
        <dbReference type="SAM" id="MobiDB-lite"/>
    </source>
</evidence>
<dbReference type="RefSeq" id="WP_073257085.1">
    <property type="nucleotide sequence ID" value="NZ_FQZQ01000041.1"/>
</dbReference>
<organism evidence="3 4">
    <name type="scientific">Shimia gijangensis</name>
    <dbReference type="NCBI Taxonomy" id="1470563"/>
    <lineage>
        <taxon>Bacteria</taxon>
        <taxon>Pseudomonadati</taxon>
        <taxon>Pseudomonadota</taxon>
        <taxon>Alphaproteobacteria</taxon>
        <taxon>Rhodobacterales</taxon>
        <taxon>Roseobacteraceae</taxon>
    </lineage>
</organism>
<gene>
    <name evidence="3" type="ORF">SAMN05444000_1417</name>
</gene>